<dbReference type="Proteomes" id="UP001385892">
    <property type="component" value="Unassembled WGS sequence"/>
</dbReference>
<reference evidence="1 2" key="1">
    <citation type="submission" date="2024-03" db="EMBL/GenBank/DDBJ databases">
        <title>Novel species of the genus Variovorax.</title>
        <authorList>
            <person name="Liu Q."/>
            <person name="Xin Y.-H."/>
        </authorList>
    </citation>
    <scope>NUCLEOTIDE SEQUENCE [LARGE SCALE GENOMIC DNA]</scope>
    <source>
        <strain evidence="1 2">KACC 18900</strain>
    </source>
</reference>
<name>A0ABU8WJC1_9BURK</name>
<comment type="caution">
    <text evidence="1">The sequence shown here is derived from an EMBL/GenBank/DDBJ whole genome shotgun (WGS) entry which is preliminary data.</text>
</comment>
<evidence type="ECO:0000313" key="1">
    <source>
        <dbReference type="EMBL" id="MEJ8846893.1"/>
    </source>
</evidence>
<gene>
    <name evidence="1" type="ORF">WKW82_09550</name>
</gene>
<keyword evidence="2" id="KW-1185">Reference proteome</keyword>
<organism evidence="1 2">
    <name type="scientific">Variovorax rhizosphaerae</name>
    <dbReference type="NCBI Taxonomy" id="1836200"/>
    <lineage>
        <taxon>Bacteria</taxon>
        <taxon>Pseudomonadati</taxon>
        <taxon>Pseudomonadota</taxon>
        <taxon>Betaproteobacteria</taxon>
        <taxon>Burkholderiales</taxon>
        <taxon>Comamonadaceae</taxon>
        <taxon>Variovorax</taxon>
    </lineage>
</organism>
<evidence type="ECO:0000313" key="2">
    <source>
        <dbReference type="Proteomes" id="UP001385892"/>
    </source>
</evidence>
<proteinExistence type="predicted"/>
<sequence>MTSGSSLDIQATGAGSLQLRSILGSGVKGSVTLSKKEVEGFADAASKISAEQATEMRNCMKPYIDKVLTALLAG</sequence>
<protein>
    <submittedName>
        <fullName evidence="1">Uncharacterized protein</fullName>
    </submittedName>
</protein>
<dbReference type="RefSeq" id="WP_340342047.1">
    <property type="nucleotide sequence ID" value="NZ_JBBKZT010000004.1"/>
</dbReference>
<dbReference type="EMBL" id="JBBKZT010000004">
    <property type="protein sequence ID" value="MEJ8846893.1"/>
    <property type="molecule type" value="Genomic_DNA"/>
</dbReference>
<accession>A0ABU8WJC1</accession>